<protein>
    <submittedName>
        <fullName evidence="1">Uncharacterized protein</fullName>
    </submittedName>
</protein>
<evidence type="ECO:0000313" key="1">
    <source>
        <dbReference type="EMBL" id="CAD6215121.1"/>
    </source>
</evidence>
<sequence>MCSEQALKVLEVGKLNRVKGLWKEFLLTLLRGQPVICVSRVLVALKEQGNKLQAEGVNNLQNYLEEPEGQYLIQQLVSKELFM</sequence>
<dbReference type="Proteomes" id="UP000604825">
    <property type="component" value="Unassembled WGS sequence"/>
</dbReference>
<dbReference type="EMBL" id="CAJGYO010000002">
    <property type="protein sequence ID" value="CAD6215121.1"/>
    <property type="molecule type" value="Genomic_DNA"/>
</dbReference>
<comment type="caution">
    <text evidence="1">The sequence shown here is derived from an EMBL/GenBank/DDBJ whole genome shotgun (WGS) entry which is preliminary data.</text>
</comment>
<accession>A0A811N3A6</accession>
<name>A0A811N3A6_9POAL</name>
<proteinExistence type="predicted"/>
<dbReference type="AlphaFoldDB" id="A0A811N3A6"/>
<dbReference type="OrthoDB" id="420884at2759"/>
<gene>
    <name evidence="1" type="ORF">NCGR_LOCUS10397</name>
</gene>
<organism evidence="1 2">
    <name type="scientific">Miscanthus lutarioriparius</name>
    <dbReference type="NCBI Taxonomy" id="422564"/>
    <lineage>
        <taxon>Eukaryota</taxon>
        <taxon>Viridiplantae</taxon>
        <taxon>Streptophyta</taxon>
        <taxon>Embryophyta</taxon>
        <taxon>Tracheophyta</taxon>
        <taxon>Spermatophyta</taxon>
        <taxon>Magnoliopsida</taxon>
        <taxon>Liliopsida</taxon>
        <taxon>Poales</taxon>
        <taxon>Poaceae</taxon>
        <taxon>PACMAD clade</taxon>
        <taxon>Panicoideae</taxon>
        <taxon>Andropogonodae</taxon>
        <taxon>Andropogoneae</taxon>
        <taxon>Saccharinae</taxon>
        <taxon>Miscanthus</taxon>
    </lineage>
</organism>
<keyword evidence="2" id="KW-1185">Reference proteome</keyword>
<reference evidence="1" key="1">
    <citation type="submission" date="2020-10" db="EMBL/GenBank/DDBJ databases">
        <authorList>
            <person name="Han B."/>
            <person name="Lu T."/>
            <person name="Zhao Q."/>
            <person name="Huang X."/>
            <person name="Zhao Y."/>
        </authorList>
    </citation>
    <scope>NUCLEOTIDE SEQUENCE</scope>
</reference>
<evidence type="ECO:0000313" key="2">
    <source>
        <dbReference type="Proteomes" id="UP000604825"/>
    </source>
</evidence>